<dbReference type="InterPro" id="IPR000742">
    <property type="entry name" value="EGF"/>
</dbReference>
<dbReference type="SMART" id="SM00179">
    <property type="entry name" value="EGF_CA"/>
    <property type="match status" value="2"/>
</dbReference>
<dbReference type="AlphaFoldDB" id="A0A4U1EJY4"/>
<proteinExistence type="predicted"/>
<evidence type="ECO:0000313" key="7">
    <source>
        <dbReference type="EMBL" id="TKC36625.1"/>
    </source>
</evidence>
<dbReference type="PROSITE" id="PS00010">
    <property type="entry name" value="ASX_HYDROXYL"/>
    <property type="match status" value="1"/>
</dbReference>
<dbReference type="InterPro" id="IPR001881">
    <property type="entry name" value="EGF-like_Ca-bd_dom"/>
</dbReference>
<comment type="caution">
    <text evidence="7">The sequence shown here is derived from an EMBL/GenBank/DDBJ whole genome shotgun (WGS) entry which is preliminary data.</text>
</comment>
<dbReference type="Pfam" id="PF07645">
    <property type="entry name" value="EGF_CA"/>
    <property type="match status" value="1"/>
</dbReference>
<protein>
    <recommendedName>
        <fullName evidence="6">EGF-like domain-containing protein</fullName>
    </recommendedName>
</protein>
<reference evidence="8" key="1">
    <citation type="journal article" date="2019" name="IScience">
        <title>Narwhal Genome Reveals Long-Term Low Genetic Diversity despite Current Large Abundance Size.</title>
        <authorList>
            <person name="Westbury M.V."/>
            <person name="Petersen B."/>
            <person name="Garde E."/>
            <person name="Heide-Jorgensen M.P."/>
            <person name="Lorenzen E.D."/>
        </authorList>
    </citation>
    <scope>NUCLEOTIDE SEQUENCE [LARGE SCALE GENOMIC DNA]</scope>
</reference>
<dbReference type="GO" id="GO:0005509">
    <property type="term" value="F:calcium ion binding"/>
    <property type="evidence" value="ECO:0007669"/>
    <property type="project" value="InterPro"/>
</dbReference>
<gene>
    <name evidence="7" type="ORF">EI555_012535</name>
</gene>
<dbReference type="Proteomes" id="UP000308365">
    <property type="component" value="Unassembled WGS sequence"/>
</dbReference>
<dbReference type="PROSITE" id="PS01186">
    <property type="entry name" value="EGF_2"/>
    <property type="match status" value="1"/>
</dbReference>
<evidence type="ECO:0000256" key="2">
    <source>
        <dbReference type="ARBA" id="ARBA00022737"/>
    </source>
</evidence>
<keyword evidence="1 5" id="KW-0245">EGF-like domain</keyword>
<dbReference type="EMBL" id="RWIC01001269">
    <property type="protein sequence ID" value="TKC36625.1"/>
    <property type="molecule type" value="Genomic_DNA"/>
</dbReference>
<dbReference type="PROSITE" id="PS01187">
    <property type="entry name" value="EGF_CA"/>
    <property type="match status" value="1"/>
</dbReference>
<feature type="domain" description="EGF-like" evidence="6">
    <location>
        <begin position="317"/>
        <end position="348"/>
    </location>
</feature>
<organism evidence="7 8">
    <name type="scientific">Monodon monoceros</name>
    <name type="common">Narwhal</name>
    <name type="synonym">Ceratodon monodon</name>
    <dbReference type="NCBI Taxonomy" id="40151"/>
    <lineage>
        <taxon>Eukaryota</taxon>
        <taxon>Metazoa</taxon>
        <taxon>Chordata</taxon>
        <taxon>Craniata</taxon>
        <taxon>Vertebrata</taxon>
        <taxon>Euteleostomi</taxon>
        <taxon>Mammalia</taxon>
        <taxon>Eutheria</taxon>
        <taxon>Laurasiatheria</taxon>
        <taxon>Artiodactyla</taxon>
        <taxon>Whippomorpha</taxon>
        <taxon>Cetacea</taxon>
        <taxon>Odontoceti</taxon>
        <taxon>Monodontidae</taxon>
        <taxon>Monodon</taxon>
    </lineage>
</organism>
<keyword evidence="2" id="KW-0677">Repeat</keyword>
<evidence type="ECO:0000259" key="6">
    <source>
        <dbReference type="PROSITE" id="PS50026"/>
    </source>
</evidence>
<dbReference type="Gene3D" id="2.10.25.10">
    <property type="entry name" value="Laminin"/>
    <property type="match status" value="4"/>
</dbReference>
<keyword evidence="3 5" id="KW-1015">Disulfide bond</keyword>
<dbReference type="InterPro" id="IPR018097">
    <property type="entry name" value="EGF_Ca-bd_CS"/>
</dbReference>
<dbReference type="InterPro" id="IPR009030">
    <property type="entry name" value="Growth_fac_rcpt_cys_sf"/>
</dbReference>
<feature type="domain" description="EGF-like" evidence="6">
    <location>
        <begin position="40"/>
        <end position="80"/>
    </location>
</feature>
<dbReference type="PANTHER" id="PTHR24035">
    <property type="entry name" value="MULTIPLE EPIDERMAL GROWTH FACTOR-LIKE DOMAINS PROTEIN"/>
    <property type="match status" value="1"/>
</dbReference>
<evidence type="ECO:0000256" key="3">
    <source>
        <dbReference type="ARBA" id="ARBA00023157"/>
    </source>
</evidence>
<evidence type="ECO:0000313" key="8">
    <source>
        <dbReference type="Proteomes" id="UP000308365"/>
    </source>
</evidence>
<dbReference type="PANTHER" id="PTHR24035:SF138">
    <property type="entry name" value="MULTIPLE EPIDERMAL GROWTH FACTOR-LIKE DOMAINS PROTEIN 6"/>
    <property type="match status" value="1"/>
</dbReference>
<name>A0A4U1EJY4_MONMO</name>
<dbReference type="PROSITE" id="PS00022">
    <property type="entry name" value="EGF_1"/>
    <property type="match status" value="2"/>
</dbReference>
<evidence type="ECO:0000256" key="5">
    <source>
        <dbReference type="PROSITE-ProRule" id="PRU00076"/>
    </source>
</evidence>
<dbReference type="Gene3D" id="2.170.300.10">
    <property type="entry name" value="Tie2 ligand-binding domain superfamily"/>
    <property type="match status" value="1"/>
</dbReference>
<dbReference type="PROSITE" id="PS50026">
    <property type="entry name" value="EGF_3"/>
    <property type="match status" value="2"/>
</dbReference>
<dbReference type="SUPFAM" id="SSF57196">
    <property type="entry name" value="EGF/Laminin"/>
    <property type="match status" value="2"/>
</dbReference>
<evidence type="ECO:0000256" key="4">
    <source>
        <dbReference type="ARBA" id="ARBA00023180"/>
    </source>
</evidence>
<comment type="caution">
    <text evidence="5">Lacks conserved residue(s) required for the propagation of feature annotation.</text>
</comment>
<dbReference type="SMART" id="SM00181">
    <property type="entry name" value="EGF"/>
    <property type="match status" value="6"/>
</dbReference>
<dbReference type="CDD" id="cd00054">
    <property type="entry name" value="EGF_CA"/>
    <property type="match status" value="1"/>
</dbReference>
<keyword evidence="4" id="KW-0325">Glycoprotein</keyword>
<dbReference type="InterPro" id="IPR052108">
    <property type="entry name" value="MEGF/SIB"/>
</dbReference>
<sequence length="593" mass="65516">MDPCMGGNGCAHICQSEHGVARSACHPGYQLSEYKKACADVSECAEGLASCRHLCVNTVESFTCACHPGFELGADGKQCSRIELEIVNSCEKNNGGCSCHCEHAVGGPCCSCNHGHRLDSDEQTCIDLDECESGEACWAQLCINYLGGYECSCQEGFRISSVACGCDDVDECLDLSIICDQLRINSVENYEYTCEEGCRIGTLDDDELKEEEEELDIVKFPRLLFKSPPQLLHYVATSLPLTHEGEEDELEEGKDIRGELTALHRIHTFGHDCTLSCEDCMNGGWCQEGKSGCSFPAGWGDILCNETRSPETSGKEYDGICDCQNRGTCDPLSWQCECPSWVHGKTCEDGCPKGFFGKSCKRKCNCANNGHCHRVYGACMCEPGRYGRFCHLSDRVASICLQTVPREPMELAALQNVSVWRTPWNAVPKMTVAPANLVTKATDDRKPALTASGDQIVRSPVDPVRMEVSATKKLETDCHSGTVDRPFNSIKVCWCSNWLSLTYLFALKKKLKACPTYFHSLSCLLPRISNDSSQWDRDTSQRTCLSSWTEPAGRCCKSEADYKSCSSSNTNNDPKNFSLHYALAEWSQCFLFL</sequence>
<feature type="disulfide bond" evidence="5">
    <location>
        <begin position="338"/>
        <end position="347"/>
    </location>
</feature>
<dbReference type="InterPro" id="IPR000152">
    <property type="entry name" value="EGF-type_Asp/Asn_hydroxyl_site"/>
</dbReference>
<dbReference type="Pfam" id="PF14670">
    <property type="entry name" value="FXa_inhibition"/>
    <property type="match status" value="1"/>
</dbReference>
<accession>A0A4U1EJY4</accession>
<dbReference type="SUPFAM" id="SSF57184">
    <property type="entry name" value="Growth factor receptor domain"/>
    <property type="match status" value="1"/>
</dbReference>
<evidence type="ECO:0000256" key="1">
    <source>
        <dbReference type="ARBA" id="ARBA00022536"/>
    </source>
</evidence>
<dbReference type="InterPro" id="IPR049883">
    <property type="entry name" value="NOTCH1_EGF-like"/>
</dbReference>